<gene>
    <name evidence="1" type="ORF">GR167_17780</name>
</gene>
<keyword evidence="1" id="KW-0413">Isomerase</keyword>
<dbReference type="GO" id="GO:0016853">
    <property type="term" value="F:isomerase activity"/>
    <property type="evidence" value="ECO:0007669"/>
    <property type="project" value="UniProtKB-KW"/>
</dbReference>
<protein>
    <submittedName>
        <fullName evidence="1">N-(5'-phosphoribosyl)anthranilate isomerase</fullName>
    </submittedName>
</protein>
<evidence type="ECO:0000313" key="2">
    <source>
        <dbReference type="Proteomes" id="UP000479043"/>
    </source>
</evidence>
<dbReference type="AlphaFoldDB" id="A0A6L8LUZ7"/>
<reference evidence="1 2" key="1">
    <citation type="submission" date="2020-01" db="EMBL/GenBank/DDBJ databases">
        <authorList>
            <person name="Chen S."/>
        </authorList>
    </citation>
    <scope>NUCLEOTIDE SEQUENCE [LARGE SCALE GENOMIC DNA]</scope>
    <source>
        <strain evidence="1 2">GS-10</strain>
    </source>
</reference>
<dbReference type="EMBL" id="WWEN01000009">
    <property type="protein sequence ID" value="MYM57172.1"/>
    <property type="molecule type" value="Genomic_DNA"/>
</dbReference>
<evidence type="ECO:0000313" key="1">
    <source>
        <dbReference type="EMBL" id="MYM57172.1"/>
    </source>
</evidence>
<sequence>MRTLPDKIDPDHWMRSVFSSRDACRGGVIKRQTRDIERIVGRDAFLREVERRGWQALENGRHFIICCNAQPIRRIRSGGSPARAGD</sequence>
<organism evidence="1 2">
    <name type="scientific">Thalassovita mangrovi</name>
    <dbReference type="NCBI Taxonomy" id="2692236"/>
    <lineage>
        <taxon>Bacteria</taxon>
        <taxon>Pseudomonadati</taxon>
        <taxon>Pseudomonadota</taxon>
        <taxon>Alphaproteobacteria</taxon>
        <taxon>Rhodobacterales</taxon>
        <taxon>Roseobacteraceae</taxon>
        <taxon>Thalassovita</taxon>
    </lineage>
</organism>
<proteinExistence type="predicted"/>
<dbReference type="Proteomes" id="UP000479043">
    <property type="component" value="Unassembled WGS sequence"/>
</dbReference>
<dbReference type="RefSeq" id="WP_160975078.1">
    <property type="nucleotide sequence ID" value="NZ_WWEN01000009.1"/>
</dbReference>
<accession>A0A6L8LUZ7</accession>
<comment type="caution">
    <text evidence="1">The sequence shown here is derived from an EMBL/GenBank/DDBJ whole genome shotgun (WGS) entry which is preliminary data.</text>
</comment>
<keyword evidence="2" id="KW-1185">Reference proteome</keyword>
<name>A0A6L8LUZ7_9RHOB</name>